<feature type="compositionally biased region" description="Polar residues" evidence="2">
    <location>
        <begin position="96"/>
        <end position="115"/>
    </location>
</feature>
<accession>A0A2P2LLI1</accession>
<feature type="region of interest" description="Disordered" evidence="2">
    <location>
        <begin position="95"/>
        <end position="144"/>
    </location>
</feature>
<dbReference type="PANTHER" id="PTHR48459:SF1">
    <property type="entry name" value="CUE DOMAIN-CONTAINING PROTEIN"/>
    <property type="match status" value="1"/>
</dbReference>
<evidence type="ECO:0000256" key="2">
    <source>
        <dbReference type="SAM" id="MobiDB-lite"/>
    </source>
</evidence>
<dbReference type="PANTHER" id="PTHR48459">
    <property type="entry name" value="CUE DOMAIN-CONTAINING PROTEIN"/>
    <property type="match status" value="1"/>
</dbReference>
<feature type="coiled-coil region" evidence="1">
    <location>
        <begin position="403"/>
        <end position="487"/>
    </location>
</feature>
<keyword evidence="1" id="KW-0175">Coiled coil</keyword>
<feature type="compositionally biased region" description="Polar residues" evidence="2">
    <location>
        <begin position="129"/>
        <end position="144"/>
    </location>
</feature>
<organism evidence="3">
    <name type="scientific">Rhizophora mucronata</name>
    <name type="common">Asiatic mangrove</name>
    <dbReference type="NCBI Taxonomy" id="61149"/>
    <lineage>
        <taxon>Eukaryota</taxon>
        <taxon>Viridiplantae</taxon>
        <taxon>Streptophyta</taxon>
        <taxon>Embryophyta</taxon>
        <taxon>Tracheophyta</taxon>
        <taxon>Spermatophyta</taxon>
        <taxon>Magnoliopsida</taxon>
        <taxon>eudicotyledons</taxon>
        <taxon>Gunneridae</taxon>
        <taxon>Pentapetalae</taxon>
        <taxon>rosids</taxon>
        <taxon>fabids</taxon>
        <taxon>Malpighiales</taxon>
        <taxon>Rhizophoraceae</taxon>
        <taxon>Rhizophora</taxon>
    </lineage>
</organism>
<reference evidence="3" key="1">
    <citation type="submission" date="2018-02" db="EMBL/GenBank/DDBJ databases">
        <title>Rhizophora mucronata_Transcriptome.</title>
        <authorList>
            <person name="Meera S.P."/>
            <person name="Sreeshan A."/>
            <person name="Augustine A."/>
        </authorList>
    </citation>
    <scope>NUCLEOTIDE SEQUENCE</scope>
    <source>
        <tissue evidence="3">Leaf</tissue>
    </source>
</reference>
<feature type="compositionally biased region" description="Polar residues" evidence="2">
    <location>
        <begin position="550"/>
        <end position="587"/>
    </location>
</feature>
<name>A0A2P2LLI1_RHIMU</name>
<feature type="region of interest" description="Disordered" evidence="2">
    <location>
        <begin position="550"/>
        <end position="588"/>
    </location>
</feature>
<dbReference type="AlphaFoldDB" id="A0A2P2LLI1"/>
<dbReference type="EMBL" id="GGEC01038364">
    <property type="protein sequence ID" value="MBX18848.1"/>
    <property type="molecule type" value="Transcribed_RNA"/>
</dbReference>
<protein>
    <recommendedName>
        <fullName evidence="4">CUE domain-containing protein</fullName>
    </recommendedName>
</protein>
<evidence type="ECO:0000313" key="3">
    <source>
        <dbReference type="EMBL" id="MBX18848.1"/>
    </source>
</evidence>
<evidence type="ECO:0000256" key="1">
    <source>
        <dbReference type="SAM" id="Coils"/>
    </source>
</evidence>
<evidence type="ECO:0008006" key="4">
    <source>
        <dbReference type="Google" id="ProtNLM"/>
    </source>
</evidence>
<proteinExistence type="predicted"/>
<sequence length="616" mass="68075">MGFKSVYRSLVDVFPQVDSRLLRAFAIEHSKDPDVAVEIVLSEVLPYLSKHSIVSEDLRIGSSVNAEDEGQINEVTHQLTKKIASQCTRFPRLRTHQQTSLEKSISAGETSTANEHTSKIDPATEISRPDSNSQSKEQNPPTVLSIDSNIDINLVQGNEESEEVILLLKHQCQEENVNSSSSQISKTICKASVHENNAACGQISTNIETVEPASMGEAQDMNTRGQSEEISQVMSASLMRKNDDSNGSFIGDVMCVGFDGPGKDECCKKSPQVESVDATLLESENFVNQQKPVVGVTGLSMEVCNNSLSEYENVKSSKDIKIKQFEDIVEGAKNNKNTLFSATESVMNMMRQVKLQEKAAEQAKEEAAGGGLDILIKVLDLKRMLAHAKEANDMHAGEVYGEKAILATEMKELQGRLQILSNERDKSLGILHEMHQTLEARQIAAEELRKAAEQEKLDKEESAKIALAEQEALMEKVVQESKILQQEAEENTKLRDFLMEQDRVVDELQGEISVICQDVRLLKEKFDEWFPLSKSISLSQTSCILASSGSSLQSMTSNGVLVPQTGETSNSLKEVSPNSSVDGQSPRSRLVEETNVADRKDVMDDGWELFENEIDM</sequence>